<feature type="non-terminal residue" evidence="2">
    <location>
        <position position="1"/>
    </location>
</feature>
<keyword evidence="1" id="KW-1133">Transmembrane helix</keyword>
<dbReference type="AlphaFoldDB" id="X0TGG6"/>
<evidence type="ECO:0000313" key="2">
    <source>
        <dbReference type="EMBL" id="GAF92638.1"/>
    </source>
</evidence>
<proteinExistence type="predicted"/>
<accession>X0TGG6</accession>
<dbReference type="EMBL" id="BARS01015631">
    <property type="protein sequence ID" value="GAF92638.1"/>
    <property type="molecule type" value="Genomic_DNA"/>
</dbReference>
<feature type="transmembrane region" description="Helical" evidence="1">
    <location>
        <begin position="12"/>
        <end position="28"/>
    </location>
</feature>
<comment type="caution">
    <text evidence="2">The sequence shown here is derived from an EMBL/GenBank/DDBJ whole genome shotgun (WGS) entry which is preliminary data.</text>
</comment>
<sequence>SGLLPVSHLRSYGMWFVINIITHCFIVLRG</sequence>
<evidence type="ECO:0000256" key="1">
    <source>
        <dbReference type="SAM" id="Phobius"/>
    </source>
</evidence>
<reference evidence="2" key="1">
    <citation type="journal article" date="2014" name="Front. Microbiol.">
        <title>High frequency of phylogenetically diverse reductive dehalogenase-homologous genes in deep subseafloor sedimentary metagenomes.</title>
        <authorList>
            <person name="Kawai M."/>
            <person name="Futagami T."/>
            <person name="Toyoda A."/>
            <person name="Takaki Y."/>
            <person name="Nishi S."/>
            <person name="Hori S."/>
            <person name="Arai W."/>
            <person name="Tsubouchi T."/>
            <person name="Morono Y."/>
            <person name="Uchiyama I."/>
            <person name="Ito T."/>
            <person name="Fujiyama A."/>
            <person name="Inagaki F."/>
            <person name="Takami H."/>
        </authorList>
    </citation>
    <scope>NUCLEOTIDE SEQUENCE</scope>
    <source>
        <strain evidence="2">Expedition CK06-06</strain>
    </source>
</reference>
<organism evidence="2">
    <name type="scientific">marine sediment metagenome</name>
    <dbReference type="NCBI Taxonomy" id="412755"/>
    <lineage>
        <taxon>unclassified sequences</taxon>
        <taxon>metagenomes</taxon>
        <taxon>ecological metagenomes</taxon>
    </lineage>
</organism>
<name>X0TGG6_9ZZZZ</name>
<gene>
    <name evidence="2" type="ORF">S01H1_25838</name>
</gene>
<keyword evidence="1" id="KW-0812">Transmembrane</keyword>
<keyword evidence="1" id="KW-0472">Membrane</keyword>
<protein>
    <submittedName>
        <fullName evidence="2">Uncharacterized protein</fullName>
    </submittedName>
</protein>